<dbReference type="SMART" id="SM00333">
    <property type="entry name" value="TUDOR"/>
    <property type="match status" value="8"/>
</dbReference>
<keyword evidence="3" id="KW-1185">Reference proteome</keyword>
<feature type="domain" description="Tudor" evidence="2">
    <location>
        <begin position="1626"/>
        <end position="1684"/>
    </location>
</feature>
<evidence type="ECO:0000259" key="2">
    <source>
        <dbReference type="PROSITE" id="PS50304"/>
    </source>
</evidence>
<dbReference type="CDD" id="cd20379">
    <property type="entry name" value="Tudor_dTUD-like"/>
    <property type="match status" value="1"/>
</dbReference>
<feature type="domain" description="Tudor" evidence="2">
    <location>
        <begin position="1435"/>
        <end position="1489"/>
    </location>
</feature>
<proteinExistence type="predicted"/>
<organism evidence="3 4">
    <name type="scientific">Frankliniella occidentalis</name>
    <name type="common">Western flower thrips</name>
    <name type="synonym">Euthrips occidentalis</name>
    <dbReference type="NCBI Taxonomy" id="133901"/>
    <lineage>
        <taxon>Eukaryota</taxon>
        <taxon>Metazoa</taxon>
        <taxon>Ecdysozoa</taxon>
        <taxon>Arthropoda</taxon>
        <taxon>Hexapoda</taxon>
        <taxon>Insecta</taxon>
        <taxon>Pterygota</taxon>
        <taxon>Neoptera</taxon>
        <taxon>Paraneoptera</taxon>
        <taxon>Thysanoptera</taxon>
        <taxon>Terebrantia</taxon>
        <taxon>Thripoidea</taxon>
        <taxon>Thripidae</taxon>
        <taxon>Frankliniella</taxon>
    </lineage>
</organism>
<evidence type="ECO:0000256" key="1">
    <source>
        <dbReference type="SAM" id="MobiDB-lite"/>
    </source>
</evidence>
<feature type="domain" description="Tudor" evidence="2">
    <location>
        <begin position="545"/>
        <end position="601"/>
    </location>
</feature>
<dbReference type="InterPro" id="IPR002999">
    <property type="entry name" value="Tudor"/>
</dbReference>
<feature type="compositionally biased region" description="Polar residues" evidence="1">
    <location>
        <begin position="1797"/>
        <end position="1825"/>
    </location>
</feature>
<dbReference type="KEGG" id="foc:113217959"/>
<feature type="region of interest" description="Disordered" evidence="1">
    <location>
        <begin position="1789"/>
        <end position="1825"/>
    </location>
</feature>
<dbReference type="Pfam" id="PF00567">
    <property type="entry name" value="TUDOR"/>
    <property type="match status" value="8"/>
</dbReference>
<feature type="compositionally biased region" description="Polar residues" evidence="1">
    <location>
        <begin position="791"/>
        <end position="806"/>
    </location>
</feature>
<feature type="domain" description="Tudor" evidence="2">
    <location>
        <begin position="1070"/>
        <end position="1128"/>
    </location>
</feature>
<evidence type="ECO:0000313" key="4">
    <source>
        <dbReference type="RefSeq" id="XP_026293854.2"/>
    </source>
</evidence>
<feature type="domain" description="Tudor" evidence="2">
    <location>
        <begin position="1245"/>
        <end position="1304"/>
    </location>
</feature>
<sequence>MGLLDLYVSHLEKEGCFLKVWGQRDRQSVEGIERLLLHHMEEFEKGMHMPDPAILKPDLLCVCRYKDGSYYRAKLLDVHLSSGLVTCHYLDYGDRHTVPFSSLRVLNNRHQLYRFPAQACSYILSDVIGNWTSELLNRFSDQILYEVVKGLVVKSFGQHSEIQLLKIFLNNSDFVEKLHEMQVACPIPQDRFEVMIWSHFVTASSPLQAFNYPHLNTVNQQWPQMFPPNLQSNVVAAPVVVPPGPCLSTSNKFASVVPSAPAPAVALTGQAGVCPATRLPVDLTKKAAKEPASRFCTIQLQNDSEHKVFVSHVDKGTFTFYVQLAVKSDELEKLVTALNNPSVVLGNLQQPYIPGTMCLAKYSEDDTIYRSIITSIGDDSCNVYFIDYGNCDSVKCHDLFEIPPEFTHLKAMAIPFVLSGLYNSNATDEMLSAFYDKVLEEECVLKVIPPKCDSLMAKQLGELFIDDTNVKELINLEILKKKSHKITNFKNAAFPEPGSKLKVVVSYIKSVECFYVQLSSRSKELENVMSWVAEHCKGSARLDYEAQPGTACCALYTGDDTWYRAMVMATDPLKVLFVDYGNEEEIDLDHLKPASDELVNALVTQAIPCRLHGFKLPCDEALTTKFEDLALENTYTMNVVELDKSVPCVVVRLINDDGADISDLLKPNVAPIANGSIQDSASEHLKQVNGPIQNTDRDRQEERRQPVNGQSNNHSSREYQEKNVHSGNGSKPNFRETQPFYKSDPEAWGLNKGSKSHYGHCDRVNDSRNEENRSSRNSYDSNTNMRRDPSLHQSNESISATPETSIVKSIPKPPALAVGIEHTVEISWFETPARFYVQKRSQEFNTMMKKMQSVYKNQQPVLKPAIGQAVVALYSDGILYRGEVKIEKGGKFGIQYVDYGNKSLVDPSHVYGLQSQFACLPAQAILCELSDVLPLNGQWAKDPELKKLFQGQFTCFVLKAAEVSTVQLLKDKDQDMAGQLQQMGLAVGPAVAMTEVPPVDVVTEDTLPLAPPEVPGVDAQMLIGQIVQAILLSVDQNSILVSFEPKALAEMKDDVANCIKEGLVKLPSHQVSPGTRCLVMDNSSVYKRAVITDSKSTAGVAVTFLDYGGTDEISSSNVFTLPEKIQGTPALGHECVIRNTKYISDLQPFSGQKVTLFVEKYENKRFTGQVLDECGRPFSFAPARELPSLTTILPMAILKQKIVVDVVHASGNTVWLQQKKDVECISELLENLYESCEEVGDSLQTLTCGAVCAAKSEDGNWYRAVIVETNAAPDHVKVQYVDYGNSEDIPINNLKVLHGFFNIPALAIQAELPVTTEDLTLGQTILEMTEDKSFIAYFVKRGTQWLVELLDGKEVFSLKLVLTGRALSMVNNPFPALMSKPKASLGLDQTVSVQLSFAKSMCEFYVHLTSQVDQLEQMQKDLNAMSFCMKKYEAFPNAGSRVMALYEEDQEWYRGEILPDNTVYFIDYGNADKVDLDCLRVLPPAMEEVESLAVKCSLQAPKGKRWSDSAFDSFIEHLESGPFTITVVSIHGSTHSVNVTSSTGVSVADVLAQSSFLEESQSDELEVSCTELHYDRQSLNETKYEGKIVYSNSPSDFYAHLNRDSEIVDKIAVDLERAEEFPDLNDFRRGKICAALFSEDDLWYRAQILDNEAGDVKVRFIDYGNTSQTSRIKDLPQNLREIPPLALHCSLPGPKGLSWSESSISLFNDMIDEEDFVIEILRKEEPFTVDLWQSGENVASKLLSTSGTQASGLDTFVNDMKASLPQESFSSNVPEERHLITSLEPHQSEFVSHPGTEESNFQIVGNPGTEQSPGPTSAGSDISSHYSGQNNLEFIENEDNILKFDIPVDSTSATIGQNLSQREDDSLMVISESEGNIPVITLDDTVEDSGPDVPLDIISVDTEKTAEEKDDSVIDITPSAETIPVITLDDSIEISSPGFILNEAINEERVRELVITQDYVNDIHVDTHDQSSCVADNVSQSDDQNVCLALLGPEIRIPDSSTVDVEINAEDSLHTGPVENETYEGSVSTVSINTENVPVTCSANENLIDYSSETQESCFHANHEESPSISSSTVEPEVSEETCSESRSHDTVEHNVEIISPCAEEKFDTVSETETSVPVKCGIEELVNVSLKNNENFVPEEKNCTLGAEVNSELSSHFNDSKDGKTSEIVVSEKKNVAVISIHQHFEDLSHDQRSQVQAGAYDRSELKYFTCDKENSSEVELQDICVESSVSDTEKGISESISERDGGDIFEKAVETFISALPVISELEESVENRDSCTLKQNTQAKIDEANCVHHKINMRTGDEESIVVVSLSTADTKSCELDVSVNENPEVSLASEEICAESSVSETEKGISELISETMEEDCLEKAGDTIPALPVISELEESVENRDSCALILDTQALMDSLHDKINMRTEDEEPKVVVSLLTYPDWKSCELDVNGISHGQCLASAQDFMSETRHGIPGTKTFIFDDCERHQLTVEIMTSNVDNFGRTSQ</sequence>
<dbReference type="PROSITE" id="PS50304">
    <property type="entry name" value="TUDOR"/>
    <property type="match status" value="8"/>
</dbReference>
<dbReference type="InterPro" id="IPR035437">
    <property type="entry name" value="SNase_OB-fold_sf"/>
</dbReference>
<evidence type="ECO:0000313" key="3">
    <source>
        <dbReference type="Proteomes" id="UP000504606"/>
    </source>
</evidence>
<dbReference type="Gene3D" id="2.40.50.90">
    <property type="match status" value="6"/>
</dbReference>
<dbReference type="PANTHER" id="PTHR22948:SF29">
    <property type="entry name" value="FI02030P-RELATED"/>
    <property type="match status" value="1"/>
</dbReference>
<feature type="region of interest" description="Disordered" evidence="1">
    <location>
        <begin position="688"/>
        <end position="806"/>
    </location>
</feature>
<reference evidence="4" key="1">
    <citation type="submission" date="2025-08" db="UniProtKB">
        <authorList>
            <consortium name="RefSeq"/>
        </authorList>
    </citation>
    <scope>IDENTIFICATION</scope>
    <source>
        <tissue evidence="4">Whole organism</tissue>
    </source>
</reference>
<gene>
    <name evidence="4" type="primary">LOC113217959</name>
</gene>
<feature type="compositionally biased region" description="Basic and acidic residues" evidence="1">
    <location>
        <begin position="695"/>
        <end position="705"/>
    </location>
</feature>
<dbReference type="InterPro" id="IPR050621">
    <property type="entry name" value="Tudor_domain_containing"/>
</dbReference>
<feature type="compositionally biased region" description="Basic and acidic residues" evidence="1">
    <location>
        <begin position="759"/>
        <end position="774"/>
    </location>
</feature>
<dbReference type="SUPFAM" id="SSF63748">
    <property type="entry name" value="Tudor/PWWP/MBT"/>
    <property type="match status" value="8"/>
</dbReference>
<dbReference type="Proteomes" id="UP000504606">
    <property type="component" value="Unplaced"/>
</dbReference>
<dbReference type="Gene3D" id="2.30.30.140">
    <property type="match status" value="8"/>
</dbReference>
<dbReference type="GO" id="GO:0005737">
    <property type="term" value="C:cytoplasm"/>
    <property type="evidence" value="ECO:0007669"/>
    <property type="project" value="UniProtKB-ARBA"/>
</dbReference>
<dbReference type="PANTHER" id="PTHR22948">
    <property type="entry name" value="TUDOR DOMAIN CONTAINING PROTEIN"/>
    <property type="match status" value="1"/>
</dbReference>
<protein>
    <submittedName>
        <fullName evidence="4">Maternal protein tudor</fullName>
    </submittedName>
</protein>
<feature type="compositionally biased region" description="Basic and acidic residues" evidence="1">
    <location>
        <begin position="715"/>
        <end position="724"/>
    </location>
</feature>
<dbReference type="FunFam" id="2.30.30.140:FF:000018">
    <property type="entry name" value="Serine/threonine-protein kinase 31"/>
    <property type="match status" value="2"/>
</dbReference>
<dbReference type="RefSeq" id="XP_026293854.2">
    <property type="nucleotide sequence ID" value="XM_026438069.2"/>
</dbReference>
<accession>A0A6J1TK15</accession>
<feature type="domain" description="Tudor" evidence="2">
    <location>
        <begin position="863"/>
        <end position="920"/>
    </location>
</feature>
<feature type="domain" description="Tudor" evidence="2">
    <location>
        <begin position="54"/>
        <end position="113"/>
    </location>
</feature>
<dbReference type="GeneID" id="113217959"/>
<feature type="domain" description="Tudor" evidence="2">
    <location>
        <begin position="351"/>
        <end position="409"/>
    </location>
</feature>
<name>A0A6J1TK15_FRAOC</name>
<dbReference type="OrthoDB" id="9989103at2759"/>